<dbReference type="EMBL" id="CP144754">
    <property type="protein sequence ID" value="WVZ98232.1"/>
    <property type="molecule type" value="Genomic_DNA"/>
</dbReference>
<feature type="compositionally biased region" description="Basic residues" evidence="1">
    <location>
        <begin position="249"/>
        <end position="266"/>
    </location>
</feature>
<proteinExistence type="predicted"/>
<evidence type="ECO:0000313" key="3">
    <source>
        <dbReference type="Proteomes" id="UP001341281"/>
    </source>
</evidence>
<dbReference type="AlphaFoldDB" id="A0AAQ3XIU5"/>
<feature type="compositionally biased region" description="Basic and acidic residues" evidence="1">
    <location>
        <begin position="360"/>
        <end position="373"/>
    </location>
</feature>
<feature type="compositionally biased region" description="Basic and acidic residues" evidence="1">
    <location>
        <begin position="280"/>
        <end position="304"/>
    </location>
</feature>
<sequence>MTMSLSLDSGAQACVSPHELSSLVPGRPPPPSLLLPRGKWDSSRRSPDPYREGRFPARGCGARHSGKKLPFPRGILPFPCGKPPPPTEICRLQVGNQRKRVEFVGEEVEYTEVDSILGGKREIEAAAGKPYRFEERGEPELLPVLVDHQQVVLQLKPPEYHRRRLALAGRRRDEAEAGRVGAHLHHGVAAEHGEVAAALEDDVDLRHEVPQPRLRQRGGVVAPVEGRDGGDPRHEREVRPGGRRVERPHQRRVHVRAERRVRHRGAQLHDERPGWLADRAPLHGDGGGRDEVPRRAAEPVERRRAGQHGGEVAAVRRDEEERAAAEDGHAHAVAGCRLAVAREAERQRVGHALRARDLRREGLGGGREPRDADGAGGELVGRLGRAGCRGGEGDRVERVDPVGGVRGQRGDRRPVLGVARRQRDDRAGEVEDERVAGLKRRRVEGGGRVLGKPYRFEERGEPELLPVLVDHQQVVLQLKPPEYHRRRLAGRRRDEAEAGRVGAHLHHGVAAEHGEVAAALEDDVDLRHEVPQPRLRQRGGVHRSKGATAATLDMNAKSGPAAAASNALTSAAYTSGRSAEYGTVELSSTTNGPDGLPIEPRSTAMAVAVTKYPGDPVVDPWSGAVPASMVVKSPRSGGMKKSGPPPKMATPTLLPVVVLPSLGRQSATELATPCVRATCAGSDCAEGASPATPTAPAGSL</sequence>
<gene>
    <name evidence="2" type="ORF">U9M48_043698</name>
</gene>
<evidence type="ECO:0000313" key="2">
    <source>
        <dbReference type="EMBL" id="WVZ98232.1"/>
    </source>
</evidence>
<feature type="region of interest" description="Disordered" evidence="1">
    <location>
        <begin position="208"/>
        <end position="329"/>
    </location>
</feature>
<feature type="compositionally biased region" description="Basic and acidic residues" evidence="1">
    <location>
        <begin position="225"/>
        <end position="248"/>
    </location>
</feature>
<keyword evidence="3" id="KW-1185">Reference proteome</keyword>
<name>A0AAQ3XIU5_PASNO</name>
<organism evidence="2 3">
    <name type="scientific">Paspalum notatum var. saurae</name>
    <dbReference type="NCBI Taxonomy" id="547442"/>
    <lineage>
        <taxon>Eukaryota</taxon>
        <taxon>Viridiplantae</taxon>
        <taxon>Streptophyta</taxon>
        <taxon>Embryophyta</taxon>
        <taxon>Tracheophyta</taxon>
        <taxon>Spermatophyta</taxon>
        <taxon>Magnoliopsida</taxon>
        <taxon>Liliopsida</taxon>
        <taxon>Poales</taxon>
        <taxon>Poaceae</taxon>
        <taxon>PACMAD clade</taxon>
        <taxon>Panicoideae</taxon>
        <taxon>Andropogonodae</taxon>
        <taxon>Paspaleae</taxon>
        <taxon>Paspalinae</taxon>
        <taxon>Paspalum</taxon>
    </lineage>
</organism>
<feature type="compositionally biased region" description="Basic and acidic residues" evidence="1">
    <location>
        <begin position="38"/>
        <end position="55"/>
    </location>
</feature>
<reference evidence="2 3" key="1">
    <citation type="submission" date="2024-02" db="EMBL/GenBank/DDBJ databases">
        <title>High-quality chromosome-scale genome assembly of Pensacola bahiagrass (Paspalum notatum Flugge var. saurae).</title>
        <authorList>
            <person name="Vega J.M."/>
            <person name="Podio M."/>
            <person name="Orjuela J."/>
            <person name="Siena L.A."/>
            <person name="Pessino S.C."/>
            <person name="Combes M.C."/>
            <person name="Mariac C."/>
            <person name="Albertini E."/>
            <person name="Pupilli F."/>
            <person name="Ortiz J.P.A."/>
            <person name="Leblanc O."/>
        </authorList>
    </citation>
    <scope>NUCLEOTIDE SEQUENCE [LARGE SCALE GENOMIC DNA]</scope>
    <source>
        <strain evidence="2">R1</strain>
        <tissue evidence="2">Leaf</tissue>
    </source>
</reference>
<feature type="region of interest" description="Disordered" evidence="1">
    <location>
        <begin position="18"/>
        <end position="68"/>
    </location>
</feature>
<feature type="compositionally biased region" description="Basic and acidic residues" evidence="1">
    <location>
        <begin position="314"/>
        <end position="329"/>
    </location>
</feature>
<evidence type="ECO:0000256" key="1">
    <source>
        <dbReference type="SAM" id="MobiDB-lite"/>
    </source>
</evidence>
<feature type="compositionally biased region" description="Basic and acidic residues" evidence="1">
    <location>
        <begin position="391"/>
        <end position="400"/>
    </location>
</feature>
<dbReference type="Proteomes" id="UP001341281">
    <property type="component" value="Chromosome 10"/>
</dbReference>
<accession>A0AAQ3XIU5</accession>
<feature type="region of interest" description="Disordered" evidence="1">
    <location>
        <begin position="360"/>
        <end position="414"/>
    </location>
</feature>
<protein>
    <submittedName>
        <fullName evidence="2">Uncharacterized protein</fullName>
    </submittedName>
</protein>